<organism evidence="6">
    <name type="scientific">Paramoeba aestuarina</name>
    <dbReference type="NCBI Taxonomy" id="180227"/>
    <lineage>
        <taxon>Eukaryota</taxon>
        <taxon>Amoebozoa</taxon>
        <taxon>Discosea</taxon>
        <taxon>Flabellinia</taxon>
        <taxon>Dactylopodida</taxon>
        <taxon>Paramoebidae</taxon>
        <taxon>Paramoeba</taxon>
    </lineage>
</organism>
<evidence type="ECO:0000259" key="5">
    <source>
        <dbReference type="PROSITE" id="PS50110"/>
    </source>
</evidence>
<dbReference type="InterPro" id="IPR011006">
    <property type="entry name" value="CheY-like_superfamily"/>
</dbReference>
<evidence type="ECO:0000256" key="2">
    <source>
        <dbReference type="ARBA" id="ARBA00023012"/>
    </source>
</evidence>
<feature type="modified residue" description="4-aspartylphosphate" evidence="3">
    <location>
        <position position="300"/>
    </location>
</feature>
<dbReference type="EMBL" id="HBKR01029978">
    <property type="protein sequence ID" value="CAE2325052.1"/>
    <property type="molecule type" value="Transcribed_RNA"/>
</dbReference>
<reference evidence="6" key="1">
    <citation type="submission" date="2021-01" db="EMBL/GenBank/DDBJ databases">
        <authorList>
            <person name="Corre E."/>
            <person name="Pelletier E."/>
            <person name="Niang G."/>
            <person name="Scheremetjew M."/>
            <person name="Finn R."/>
            <person name="Kale V."/>
            <person name="Holt S."/>
            <person name="Cochrane G."/>
            <person name="Meng A."/>
            <person name="Brown T."/>
            <person name="Cohen L."/>
        </authorList>
    </citation>
    <scope>NUCLEOTIDE SEQUENCE</scope>
    <source>
        <strain evidence="6">SoJaBio B1-5/56/2</strain>
    </source>
</reference>
<evidence type="ECO:0000256" key="3">
    <source>
        <dbReference type="PROSITE-ProRule" id="PRU00169"/>
    </source>
</evidence>
<feature type="domain" description="Response regulatory" evidence="5">
    <location>
        <begin position="102"/>
        <end position="219"/>
    </location>
</feature>
<feature type="compositionally biased region" description="Basic and acidic residues" evidence="4">
    <location>
        <begin position="73"/>
        <end position="99"/>
    </location>
</feature>
<dbReference type="SMART" id="SM00448">
    <property type="entry name" value="REC"/>
    <property type="match status" value="2"/>
</dbReference>
<dbReference type="Pfam" id="PF00072">
    <property type="entry name" value="Response_reg"/>
    <property type="match status" value="2"/>
</dbReference>
<proteinExistence type="predicted"/>
<dbReference type="InterPro" id="IPR001789">
    <property type="entry name" value="Sig_transdc_resp-reg_receiver"/>
</dbReference>
<name>A0A7S4URK7_9EUKA</name>
<evidence type="ECO:0000256" key="1">
    <source>
        <dbReference type="ARBA" id="ARBA00022553"/>
    </source>
</evidence>
<dbReference type="CDD" id="cd17546">
    <property type="entry name" value="REC_hyHK_CKI1_RcsC-like"/>
    <property type="match status" value="2"/>
</dbReference>
<dbReference type="PANTHER" id="PTHR45339:SF1">
    <property type="entry name" value="HYBRID SIGNAL TRANSDUCTION HISTIDINE KINASE J"/>
    <property type="match status" value="1"/>
</dbReference>
<feature type="region of interest" description="Disordered" evidence="4">
    <location>
        <begin position="1"/>
        <end position="32"/>
    </location>
</feature>
<dbReference type="AlphaFoldDB" id="A0A7S4URK7"/>
<dbReference type="PANTHER" id="PTHR45339">
    <property type="entry name" value="HYBRID SIGNAL TRANSDUCTION HISTIDINE KINASE J"/>
    <property type="match status" value="1"/>
</dbReference>
<sequence length="590" mass="65682">MSGKGEEGKMEEKEKEEMVNEEEEEEKRGNFFVENEERLAQITLPTPGARDLISSDNKTLLQKALNKPSGHIPSEKREGEMTKGLKKLEKKKEEPKDTKKEKVLVVEDNKLVQKVLNCHLTNLGYVKIFMADNGEEGVKLFEQEHPDIILLDLFMPVMDGGECCAKIRKLPLGANVPIIGVTAHDDQKEIGKFLDNGMNGVLTKPVKKSQLERVMNRFVGDAAGQAVYTKENWMAVVSKKQPPPAQAKVLVVEDNKLIQKVMEVLLTRLKFNQDNITFCSNGKEAIAAISETPFDIIFMDLYMPEMDGVEATAEIRKHSSGANIPIIACTGHAIESDTKLCVRYGMNDLILKPVKEKALVTILRRYGFSVSLPKKKKPQQEQRGPVSNLMRDASFANMTDLNRQRAISNSDFRDIAAPNVKRENSQDGGLPLIATSSASESGDDSEYPSLLRTKAASQAHFPIIHMPDEEKIDLTGVRLTKMMPVENDDDEADVITFTSEDIRSVFRKHSSIFIEGALDENSGKVPDVFGDGEESDAEPVPFSLQNILQRNDLDKGSKLDMMWNDYLLTEGSFAGGDLSDNEDSAVEAFE</sequence>
<dbReference type="PROSITE" id="PS50110">
    <property type="entry name" value="RESPONSE_REGULATORY"/>
    <property type="match status" value="2"/>
</dbReference>
<dbReference type="SUPFAM" id="SSF52172">
    <property type="entry name" value="CheY-like"/>
    <property type="match status" value="2"/>
</dbReference>
<dbReference type="GO" id="GO:0000160">
    <property type="term" value="P:phosphorelay signal transduction system"/>
    <property type="evidence" value="ECO:0007669"/>
    <property type="project" value="UniProtKB-KW"/>
</dbReference>
<protein>
    <recommendedName>
        <fullName evidence="5">Response regulatory domain-containing protein</fullName>
    </recommendedName>
</protein>
<feature type="domain" description="Response regulatory" evidence="5">
    <location>
        <begin position="248"/>
        <end position="367"/>
    </location>
</feature>
<dbReference type="Gene3D" id="3.40.50.2300">
    <property type="match status" value="2"/>
</dbReference>
<evidence type="ECO:0000256" key="4">
    <source>
        <dbReference type="SAM" id="MobiDB-lite"/>
    </source>
</evidence>
<evidence type="ECO:0000313" key="6">
    <source>
        <dbReference type="EMBL" id="CAE2325052.1"/>
    </source>
</evidence>
<keyword evidence="2" id="KW-0902">Two-component regulatory system</keyword>
<gene>
    <name evidence="6" type="ORF">NAES01612_LOCUS19644</name>
</gene>
<feature type="region of interest" description="Disordered" evidence="4">
    <location>
        <begin position="64"/>
        <end position="99"/>
    </location>
</feature>
<keyword evidence="1 3" id="KW-0597">Phosphoprotein</keyword>
<feature type="modified residue" description="4-aspartylphosphate" evidence="3">
    <location>
        <position position="152"/>
    </location>
</feature>
<accession>A0A7S4URK7</accession>
<feature type="compositionally biased region" description="Basic and acidic residues" evidence="4">
    <location>
        <begin position="1"/>
        <end position="18"/>
    </location>
</feature>